<protein>
    <submittedName>
        <fullName evidence="2">Uncharacterized protein</fullName>
    </submittedName>
</protein>
<evidence type="ECO:0000313" key="3">
    <source>
        <dbReference type="Proteomes" id="UP000184267"/>
    </source>
</evidence>
<proteinExistence type="predicted"/>
<feature type="region of interest" description="Disordered" evidence="1">
    <location>
        <begin position="176"/>
        <end position="203"/>
    </location>
</feature>
<accession>A0A1M2VZK8</accession>
<dbReference type="InterPro" id="IPR013240">
    <property type="entry name" value="DNA-dir_RNA_pol1_su_RPA34"/>
</dbReference>
<evidence type="ECO:0000256" key="1">
    <source>
        <dbReference type="SAM" id="MobiDB-lite"/>
    </source>
</evidence>
<name>A0A1M2VZK8_TRAPU</name>
<gene>
    <name evidence="2" type="ORF">TRAPUB_10444</name>
</gene>
<dbReference type="GO" id="GO:0006360">
    <property type="term" value="P:transcription by RNA polymerase I"/>
    <property type="evidence" value="ECO:0007669"/>
    <property type="project" value="InterPro"/>
</dbReference>
<feature type="compositionally biased region" description="Low complexity" evidence="1">
    <location>
        <begin position="1"/>
        <end position="10"/>
    </location>
</feature>
<dbReference type="OMA" id="DMYLAPR"/>
<feature type="region of interest" description="Disordered" evidence="1">
    <location>
        <begin position="223"/>
        <end position="275"/>
    </location>
</feature>
<dbReference type="OrthoDB" id="76224at2759"/>
<organism evidence="2 3">
    <name type="scientific">Trametes pubescens</name>
    <name type="common">White-rot fungus</name>
    <dbReference type="NCBI Taxonomy" id="154538"/>
    <lineage>
        <taxon>Eukaryota</taxon>
        <taxon>Fungi</taxon>
        <taxon>Dikarya</taxon>
        <taxon>Basidiomycota</taxon>
        <taxon>Agaricomycotina</taxon>
        <taxon>Agaricomycetes</taxon>
        <taxon>Polyporales</taxon>
        <taxon>Polyporaceae</taxon>
        <taxon>Trametes</taxon>
    </lineage>
</organism>
<sequence length="275" mass="29987">MSSSSSSSSSPEPPSLKDLSKKSNKKQKISKEAQAASTVDQHGKNEGKNPNWDYKQPEGYKAMSLKVDDSTFDWDAIKNDDNLELWVVRVPEGLKPKYLQEAKLELPSSFKTTRVGSIDRKSTTFDVWNLGEDEADTIGGEELRAISALVPRSKHGGKLFQAPKPIARRLIVSARPTLPTPQSSPEGSPVLHQNPPRPRHPTELLTHRFMPLGSLAPIEGGAEAAMDVDVPAPTQSSKSRKKSAKTGGEDAEAPRKKRKSGMESPKKSKKTKAAS</sequence>
<evidence type="ECO:0000313" key="2">
    <source>
        <dbReference type="EMBL" id="OJT13035.1"/>
    </source>
</evidence>
<reference evidence="2 3" key="1">
    <citation type="submission" date="2016-10" db="EMBL/GenBank/DDBJ databases">
        <title>Genome sequence of the basidiomycete white-rot fungus Trametes pubescens.</title>
        <authorList>
            <person name="Makela M.R."/>
            <person name="Granchi Z."/>
            <person name="Peng M."/>
            <person name="De Vries R.P."/>
            <person name="Grigoriev I."/>
            <person name="Riley R."/>
            <person name="Hilden K."/>
        </authorList>
    </citation>
    <scope>NUCLEOTIDE SEQUENCE [LARGE SCALE GENOMIC DNA]</scope>
    <source>
        <strain evidence="2 3">FBCC735</strain>
    </source>
</reference>
<comment type="caution">
    <text evidence="2">The sequence shown here is derived from an EMBL/GenBank/DDBJ whole genome shotgun (WGS) entry which is preliminary data.</text>
</comment>
<keyword evidence="3" id="KW-1185">Reference proteome</keyword>
<dbReference type="Gene3D" id="6.20.250.70">
    <property type="match status" value="1"/>
</dbReference>
<dbReference type="AlphaFoldDB" id="A0A1M2VZK8"/>
<dbReference type="Pfam" id="PF08208">
    <property type="entry name" value="RNA_polI_A34"/>
    <property type="match status" value="1"/>
</dbReference>
<feature type="region of interest" description="Disordered" evidence="1">
    <location>
        <begin position="1"/>
        <end position="56"/>
    </location>
</feature>
<dbReference type="EMBL" id="MNAD01000440">
    <property type="protein sequence ID" value="OJT13035.1"/>
    <property type="molecule type" value="Genomic_DNA"/>
</dbReference>
<dbReference type="Proteomes" id="UP000184267">
    <property type="component" value="Unassembled WGS sequence"/>
</dbReference>